<dbReference type="AlphaFoldDB" id="A0A0D7AET5"/>
<feature type="non-terminal residue" evidence="10">
    <location>
        <position position="467"/>
    </location>
</feature>
<proteinExistence type="inferred from homology"/>
<dbReference type="InterPro" id="IPR027417">
    <property type="entry name" value="P-loop_NTPase"/>
</dbReference>
<dbReference type="GO" id="GO:0003677">
    <property type="term" value="F:DNA binding"/>
    <property type="evidence" value="ECO:0007669"/>
    <property type="project" value="UniProtKB-KW"/>
</dbReference>
<evidence type="ECO:0000313" key="10">
    <source>
        <dbReference type="EMBL" id="KIY49882.1"/>
    </source>
</evidence>
<keyword evidence="5" id="KW-0413">Isomerase</keyword>
<feature type="domain" description="Helicase C-terminal" evidence="9">
    <location>
        <begin position="260"/>
        <end position="438"/>
    </location>
</feature>
<dbReference type="Gene3D" id="3.40.50.300">
    <property type="entry name" value="P-loop containing nucleotide triphosphate hydrolases"/>
    <property type="match status" value="2"/>
</dbReference>
<comment type="catalytic activity">
    <reaction evidence="6">
        <text>Couples ATP hydrolysis with the unwinding of duplex DNA by translocating in the 3'-5' direction.</text>
        <dbReference type="EC" id="5.6.2.4"/>
    </reaction>
</comment>
<dbReference type="Pfam" id="PF00270">
    <property type="entry name" value="DEAD"/>
    <property type="match status" value="1"/>
</dbReference>
<dbReference type="Pfam" id="PF00271">
    <property type="entry name" value="Helicase_C"/>
    <property type="match status" value="1"/>
</dbReference>
<evidence type="ECO:0000256" key="4">
    <source>
        <dbReference type="ARBA" id="ARBA00023125"/>
    </source>
</evidence>
<dbReference type="GO" id="GO:0016787">
    <property type="term" value="F:hydrolase activity"/>
    <property type="evidence" value="ECO:0007669"/>
    <property type="project" value="UniProtKB-KW"/>
</dbReference>
<protein>
    <recommendedName>
        <fullName evidence="7">DNA 3'-5' helicase</fullName>
        <ecNumber evidence="7">5.6.2.4</ecNumber>
    </recommendedName>
</protein>
<evidence type="ECO:0000256" key="5">
    <source>
        <dbReference type="ARBA" id="ARBA00023235"/>
    </source>
</evidence>
<evidence type="ECO:0000256" key="3">
    <source>
        <dbReference type="ARBA" id="ARBA00022840"/>
    </source>
</evidence>
<dbReference type="EC" id="5.6.2.4" evidence="7"/>
<evidence type="ECO:0000256" key="6">
    <source>
        <dbReference type="ARBA" id="ARBA00034617"/>
    </source>
</evidence>
<feature type="non-terminal residue" evidence="10">
    <location>
        <position position="1"/>
    </location>
</feature>
<name>A0A0D7AET5_9AGAR</name>
<dbReference type="InterPro" id="IPR001650">
    <property type="entry name" value="Helicase_C-like"/>
</dbReference>
<evidence type="ECO:0000256" key="7">
    <source>
        <dbReference type="ARBA" id="ARBA00034808"/>
    </source>
</evidence>
<dbReference type="PANTHER" id="PTHR13710">
    <property type="entry name" value="DNA HELICASE RECQ FAMILY MEMBER"/>
    <property type="match status" value="1"/>
</dbReference>
<dbReference type="GO" id="GO:0043138">
    <property type="term" value="F:3'-5' DNA helicase activity"/>
    <property type="evidence" value="ECO:0007669"/>
    <property type="project" value="UniProtKB-EC"/>
</dbReference>
<dbReference type="InterPro" id="IPR014001">
    <property type="entry name" value="Helicase_ATP-bd"/>
</dbReference>
<evidence type="ECO:0000256" key="1">
    <source>
        <dbReference type="ARBA" id="ARBA00005446"/>
    </source>
</evidence>
<evidence type="ECO:0000259" key="8">
    <source>
        <dbReference type="PROSITE" id="PS51192"/>
    </source>
</evidence>
<gene>
    <name evidence="10" type="ORF">FISHEDRAFT_13761</name>
</gene>
<dbReference type="GO" id="GO:0005694">
    <property type="term" value="C:chromosome"/>
    <property type="evidence" value="ECO:0007669"/>
    <property type="project" value="TreeGrafter"/>
</dbReference>
<dbReference type="PANTHER" id="PTHR13710:SF105">
    <property type="entry name" value="ATP-DEPENDENT DNA HELICASE Q1"/>
    <property type="match status" value="1"/>
</dbReference>
<comment type="similarity">
    <text evidence="1">Belongs to the helicase family. RecQ subfamily.</text>
</comment>
<keyword evidence="4" id="KW-0238">DNA-binding</keyword>
<dbReference type="GO" id="GO:0009378">
    <property type="term" value="F:four-way junction helicase activity"/>
    <property type="evidence" value="ECO:0007669"/>
    <property type="project" value="TreeGrafter"/>
</dbReference>
<accession>A0A0D7AET5</accession>
<keyword evidence="11" id="KW-1185">Reference proteome</keyword>
<keyword evidence="3" id="KW-0067">ATP-binding</keyword>
<organism evidence="10 11">
    <name type="scientific">Fistulina hepatica ATCC 64428</name>
    <dbReference type="NCBI Taxonomy" id="1128425"/>
    <lineage>
        <taxon>Eukaryota</taxon>
        <taxon>Fungi</taxon>
        <taxon>Dikarya</taxon>
        <taxon>Basidiomycota</taxon>
        <taxon>Agaricomycotina</taxon>
        <taxon>Agaricomycetes</taxon>
        <taxon>Agaricomycetidae</taxon>
        <taxon>Agaricales</taxon>
        <taxon>Fistulinaceae</taxon>
        <taxon>Fistulina</taxon>
    </lineage>
</organism>
<reference evidence="10 11" key="1">
    <citation type="journal article" date="2015" name="Fungal Genet. Biol.">
        <title>Evolution of novel wood decay mechanisms in Agaricales revealed by the genome sequences of Fistulina hepatica and Cylindrobasidium torrendii.</title>
        <authorList>
            <person name="Floudas D."/>
            <person name="Held B.W."/>
            <person name="Riley R."/>
            <person name="Nagy L.G."/>
            <person name="Koehler G."/>
            <person name="Ransdell A.S."/>
            <person name="Younus H."/>
            <person name="Chow J."/>
            <person name="Chiniquy J."/>
            <person name="Lipzen A."/>
            <person name="Tritt A."/>
            <person name="Sun H."/>
            <person name="Haridas S."/>
            <person name="LaButti K."/>
            <person name="Ohm R.A."/>
            <person name="Kues U."/>
            <person name="Blanchette R.A."/>
            <person name="Grigoriev I.V."/>
            <person name="Minto R.E."/>
            <person name="Hibbett D.S."/>
        </authorList>
    </citation>
    <scope>NUCLEOTIDE SEQUENCE [LARGE SCALE GENOMIC DNA]</scope>
    <source>
        <strain evidence="10 11">ATCC 64428</strain>
    </source>
</reference>
<feature type="domain" description="Helicase ATP-binding" evidence="8">
    <location>
        <begin position="34"/>
        <end position="229"/>
    </location>
</feature>
<evidence type="ECO:0000256" key="2">
    <source>
        <dbReference type="ARBA" id="ARBA00022741"/>
    </source>
</evidence>
<dbReference type="GO" id="GO:0000724">
    <property type="term" value="P:double-strand break repair via homologous recombination"/>
    <property type="evidence" value="ECO:0007669"/>
    <property type="project" value="TreeGrafter"/>
</dbReference>
<sequence length="467" mass="52481">SELLIWCSPEGRALALKILGSDPYVPHDYQLEGIVQTLDRKNLVVITPTGSGKSGYFCMPMRILLAISRDPSIVAPYQYNIPDRPKAIFIFPTNALEEQMAACLTKYGVRAMAINGNTLHVARQAGHDLWALVRSDDFPAICLSPEQLTSKDFERLLNDKIYVARVCIWGTDEIHLLHSWGHTFRKSFQEIGNVCCRLGTYPPLIGLSATLPKGERMKSVLSFLNLSTKLKNYYLIHRSNLRHDIQFMFRELRHGLQSYSFPQLYWILKSGRKTIIFCRTISLSFRIFVYLWNDLPSTHNHRTFLRMYNSLNPVSYNSETLALFREVSGCGIILSTFCLIVGIDIPDVEDVVRVSDDIADVEDSNEDDVQMAGRAGRDPSQVSHPRFIHYFSKSAVARARKAVADSGNGKKNVDPSMSLGTAQLLLASCIPKALDAYFDNPSSDTPCTCPFHIAHPTPARPSICRCS</sequence>
<dbReference type="CDD" id="cd18785">
    <property type="entry name" value="SF2_C"/>
    <property type="match status" value="1"/>
</dbReference>
<dbReference type="EMBL" id="KN881721">
    <property type="protein sequence ID" value="KIY49882.1"/>
    <property type="molecule type" value="Genomic_DNA"/>
</dbReference>
<dbReference type="GO" id="GO:0005524">
    <property type="term" value="F:ATP binding"/>
    <property type="evidence" value="ECO:0007669"/>
    <property type="project" value="UniProtKB-KW"/>
</dbReference>
<dbReference type="GO" id="GO:0005737">
    <property type="term" value="C:cytoplasm"/>
    <property type="evidence" value="ECO:0007669"/>
    <property type="project" value="TreeGrafter"/>
</dbReference>
<dbReference type="PROSITE" id="PS51194">
    <property type="entry name" value="HELICASE_CTER"/>
    <property type="match status" value="1"/>
</dbReference>
<keyword evidence="2" id="KW-0547">Nucleotide-binding</keyword>
<evidence type="ECO:0000313" key="11">
    <source>
        <dbReference type="Proteomes" id="UP000054144"/>
    </source>
</evidence>
<dbReference type="PROSITE" id="PS51192">
    <property type="entry name" value="HELICASE_ATP_BIND_1"/>
    <property type="match status" value="1"/>
</dbReference>
<dbReference type="OrthoDB" id="3269685at2759"/>
<dbReference type="InterPro" id="IPR011545">
    <property type="entry name" value="DEAD/DEAH_box_helicase_dom"/>
</dbReference>
<keyword evidence="10" id="KW-0378">Hydrolase</keyword>
<dbReference type="SMART" id="SM00487">
    <property type="entry name" value="DEXDc"/>
    <property type="match status" value="1"/>
</dbReference>
<dbReference type="Proteomes" id="UP000054144">
    <property type="component" value="Unassembled WGS sequence"/>
</dbReference>
<dbReference type="SUPFAM" id="SSF52540">
    <property type="entry name" value="P-loop containing nucleoside triphosphate hydrolases"/>
    <property type="match status" value="1"/>
</dbReference>
<evidence type="ECO:0000259" key="9">
    <source>
        <dbReference type="PROSITE" id="PS51194"/>
    </source>
</evidence>